<protein>
    <submittedName>
        <fullName evidence="2">Uncharacterized protein</fullName>
    </submittedName>
</protein>
<dbReference type="AlphaFoldDB" id="A0A1Q2CRF0"/>
<dbReference type="OrthoDB" id="9995898at2"/>
<gene>
    <name evidence="2" type="ORF">BW730_15420</name>
</gene>
<feature type="transmembrane region" description="Helical" evidence="1">
    <location>
        <begin position="12"/>
        <end position="37"/>
    </location>
</feature>
<accession>A0A1Q2CRF0</accession>
<sequence>MAKRIWWATWPGAVAMGCFAFLLGSAGTLTGAIGLLIPPPDDAGIDFEVQAQPVWLTVLWAAQVLAGLVLPILTTYWARRKWAGYVLLGLGLAGVLGIVGLFQSGIL</sequence>
<evidence type="ECO:0000313" key="3">
    <source>
        <dbReference type="Proteomes" id="UP000188145"/>
    </source>
</evidence>
<organism evidence="2 3">
    <name type="scientific">Tessaracoccus aquimaris</name>
    <dbReference type="NCBI Taxonomy" id="1332264"/>
    <lineage>
        <taxon>Bacteria</taxon>
        <taxon>Bacillati</taxon>
        <taxon>Actinomycetota</taxon>
        <taxon>Actinomycetes</taxon>
        <taxon>Propionibacteriales</taxon>
        <taxon>Propionibacteriaceae</taxon>
        <taxon>Tessaracoccus</taxon>
    </lineage>
</organism>
<evidence type="ECO:0000256" key="1">
    <source>
        <dbReference type="SAM" id="Phobius"/>
    </source>
</evidence>
<reference evidence="3" key="1">
    <citation type="submission" date="2017-02" db="EMBL/GenBank/DDBJ databases">
        <title>Tessaracoccus aquaemaris sp. nov., isolated from the intestine of a Korean rockfish, Sebastes schlegelii, in a marine aquaculture pond.</title>
        <authorList>
            <person name="Tak E.J."/>
            <person name="Bae J.-W."/>
        </authorList>
    </citation>
    <scope>NUCLEOTIDE SEQUENCE [LARGE SCALE GENOMIC DNA]</scope>
    <source>
        <strain evidence="3">NSG39</strain>
    </source>
</reference>
<dbReference type="EMBL" id="CP019606">
    <property type="protein sequence ID" value="AQP48686.1"/>
    <property type="molecule type" value="Genomic_DNA"/>
</dbReference>
<evidence type="ECO:0000313" key="2">
    <source>
        <dbReference type="EMBL" id="AQP48686.1"/>
    </source>
</evidence>
<name>A0A1Q2CRF0_9ACTN</name>
<dbReference type="Proteomes" id="UP000188145">
    <property type="component" value="Chromosome"/>
</dbReference>
<keyword evidence="3" id="KW-1185">Reference proteome</keyword>
<keyword evidence="1" id="KW-1133">Transmembrane helix</keyword>
<proteinExistence type="predicted"/>
<dbReference type="PROSITE" id="PS51257">
    <property type="entry name" value="PROKAR_LIPOPROTEIN"/>
    <property type="match status" value="1"/>
</dbReference>
<feature type="transmembrane region" description="Helical" evidence="1">
    <location>
        <begin position="57"/>
        <end position="78"/>
    </location>
</feature>
<dbReference type="RefSeq" id="WP_077687032.1">
    <property type="nucleotide sequence ID" value="NZ_CP019606.1"/>
</dbReference>
<keyword evidence="1" id="KW-0812">Transmembrane</keyword>
<keyword evidence="1" id="KW-0472">Membrane</keyword>
<feature type="transmembrane region" description="Helical" evidence="1">
    <location>
        <begin position="85"/>
        <end position="106"/>
    </location>
</feature>
<dbReference type="KEGG" id="tes:BW730_15420"/>